<gene>
    <name evidence="1" type="ORF">IDM49_01575</name>
</gene>
<organism evidence="1 2">
    <name type="scientific">Rothia terrae</name>
    <dbReference type="NCBI Taxonomy" id="396015"/>
    <lineage>
        <taxon>Bacteria</taxon>
        <taxon>Bacillati</taxon>
        <taxon>Actinomycetota</taxon>
        <taxon>Actinomycetes</taxon>
        <taxon>Micrococcales</taxon>
        <taxon>Micrococcaceae</taxon>
        <taxon>Rothia</taxon>
    </lineage>
</organism>
<evidence type="ECO:0000313" key="2">
    <source>
        <dbReference type="Proteomes" id="UP000516404"/>
    </source>
</evidence>
<dbReference type="RefSeq" id="WP_190724795.1">
    <property type="nucleotide sequence ID" value="NZ_CP061539.1"/>
</dbReference>
<dbReference type="Proteomes" id="UP000516404">
    <property type="component" value="Chromosome"/>
</dbReference>
<reference evidence="1 2" key="1">
    <citation type="submission" date="2020-09" db="EMBL/GenBank/DDBJ databases">
        <title>Investigation of environmental microbes.</title>
        <authorList>
            <person name="Ou Y."/>
            <person name="Kang Q."/>
        </authorList>
    </citation>
    <scope>NUCLEOTIDE SEQUENCE [LARGE SCALE GENOMIC DNA]</scope>
    <source>
        <strain evidence="1 2">KJZ-14</strain>
    </source>
</reference>
<sequence>MAREFADFERALDSFGPPRGVITRRKLGEVPVDIIPFGPIARGGHLEHGDSHWELRGLQEAYDSAELCIIGDSSVKIPQIYAMMGLKIIVWGERAFPTDCTDFHHLLVASCKILDESGELWESPLWEDEDVIEQCEGNPELLAAYSAGRKLAVLFAGVALERCIEILADPGNREVFVITALRDYRDPRTNSNYKKMYEVFFLGIRTI</sequence>
<accession>A0A7H2BEB9</accession>
<dbReference type="GeneID" id="96622912"/>
<name>A0A7H2BEB9_9MICC</name>
<evidence type="ECO:0000313" key="1">
    <source>
        <dbReference type="EMBL" id="QNV38015.1"/>
    </source>
</evidence>
<dbReference type="KEGG" id="rter:IDM49_01575"/>
<keyword evidence="2" id="KW-1185">Reference proteome</keyword>
<dbReference type="EMBL" id="CP061539">
    <property type="protein sequence ID" value="QNV38015.1"/>
    <property type="molecule type" value="Genomic_DNA"/>
</dbReference>
<dbReference type="AlphaFoldDB" id="A0A7H2BEB9"/>
<protein>
    <submittedName>
        <fullName evidence="1">Uncharacterized protein</fullName>
    </submittedName>
</protein>
<proteinExistence type="predicted"/>